<keyword evidence="5 6" id="KW-0472">Membrane</keyword>
<sequence length="149" mass="16583">LRWLATIAAIFLIVVDRTHWKTDLLTGLLVPYIWLNLPPILFGFFRGEVGKWISLITVIVRLFIPRKFPEEAELPVSLILLIVVAPNLLANSVRNSLAGIIVSLAIGCYLLVQHINNAGGFRKAFAAQNGIPNTIGILLLFVSPLWEIF</sequence>
<gene>
    <name evidence="7" type="ORF">SELMODRAFT_68802</name>
</gene>
<dbReference type="EMBL" id="GL377573">
    <property type="protein sequence ID" value="EFJ31986.1"/>
    <property type="molecule type" value="Genomic_DNA"/>
</dbReference>
<evidence type="ECO:0000313" key="8">
    <source>
        <dbReference type="Proteomes" id="UP000001514"/>
    </source>
</evidence>
<keyword evidence="8" id="KW-1185">Reference proteome</keyword>
<protein>
    <submittedName>
        <fullName evidence="7">Uncharacterized protein</fullName>
    </submittedName>
</protein>
<feature type="transmembrane region" description="Helical" evidence="6">
    <location>
        <begin position="124"/>
        <end position="146"/>
    </location>
</feature>
<proteinExistence type="inferred from homology"/>
<organism evidence="8">
    <name type="scientific">Selaginella moellendorffii</name>
    <name type="common">Spikemoss</name>
    <dbReference type="NCBI Taxonomy" id="88036"/>
    <lineage>
        <taxon>Eukaryota</taxon>
        <taxon>Viridiplantae</taxon>
        <taxon>Streptophyta</taxon>
        <taxon>Embryophyta</taxon>
        <taxon>Tracheophyta</taxon>
        <taxon>Lycopodiopsida</taxon>
        <taxon>Selaginellales</taxon>
        <taxon>Selaginellaceae</taxon>
        <taxon>Selaginella</taxon>
    </lineage>
</organism>
<evidence type="ECO:0000256" key="2">
    <source>
        <dbReference type="ARBA" id="ARBA00005852"/>
    </source>
</evidence>
<dbReference type="InterPro" id="IPR008892">
    <property type="entry name" value="COR413"/>
</dbReference>
<comment type="subcellular location">
    <subcellularLocation>
        <location evidence="1">Membrane</location>
        <topology evidence="1">Multi-pass membrane protein</topology>
    </subcellularLocation>
</comment>
<evidence type="ECO:0000256" key="5">
    <source>
        <dbReference type="ARBA" id="ARBA00023136"/>
    </source>
</evidence>
<dbReference type="KEGG" id="smo:SELMODRAFT_68802"/>
<dbReference type="OMA" id="GQIGQWI"/>
<dbReference type="HOGENOM" id="CLU_081976_1_0_1"/>
<feature type="non-terminal residue" evidence="7">
    <location>
        <position position="149"/>
    </location>
</feature>
<dbReference type="Pfam" id="PF05562">
    <property type="entry name" value="WCOR413"/>
    <property type="match status" value="1"/>
</dbReference>
<reference evidence="7 8" key="1">
    <citation type="journal article" date="2011" name="Science">
        <title>The Selaginella genome identifies genetic changes associated with the evolution of vascular plants.</title>
        <authorList>
            <person name="Banks J.A."/>
            <person name="Nishiyama T."/>
            <person name="Hasebe M."/>
            <person name="Bowman J.L."/>
            <person name="Gribskov M."/>
            <person name="dePamphilis C."/>
            <person name="Albert V.A."/>
            <person name="Aono N."/>
            <person name="Aoyama T."/>
            <person name="Ambrose B.A."/>
            <person name="Ashton N.W."/>
            <person name="Axtell M.J."/>
            <person name="Barker E."/>
            <person name="Barker M.S."/>
            <person name="Bennetzen J.L."/>
            <person name="Bonawitz N.D."/>
            <person name="Chapple C."/>
            <person name="Cheng C."/>
            <person name="Correa L.G."/>
            <person name="Dacre M."/>
            <person name="DeBarry J."/>
            <person name="Dreyer I."/>
            <person name="Elias M."/>
            <person name="Engstrom E.M."/>
            <person name="Estelle M."/>
            <person name="Feng L."/>
            <person name="Finet C."/>
            <person name="Floyd S.K."/>
            <person name="Frommer W.B."/>
            <person name="Fujita T."/>
            <person name="Gramzow L."/>
            <person name="Gutensohn M."/>
            <person name="Harholt J."/>
            <person name="Hattori M."/>
            <person name="Heyl A."/>
            <person name="Hirai T."/>
            <person name="Hiwatashi Y."/>
            <person name="Ishikawa M."/>
            <person name="Iwata M."/>
            <person name="Karol K.G."/>
            <person name="Koehler B."/>
            <person name="Kolukisaoglu U."/>
            <person name="Kubo M."/>
            <person name="Kurata T."/>
            <person name="Lalonde S."/>
            <person name="Li K."/>
            <person name="Li Y."/>
            <person name="Litt A."/>
            <person name="Lyons E."/>
            <person name="Manning G."/>
            <person name="Maruyama T."/>
            <person name="Michael T.P."/>
            <person name="Mikami K."/>
            <person name="Miyazaki S."/>
            <person name="Morinaga S."/>
            <person name="Murata T."/>
            <person name="Mueller-Roeber B."/>
            <person name="Nelson D.R."/>
            <person name="Obara M."/>
            <person name="Oguri Y."/>
            <person name="Olmstead R.G."/>
            <person name="Onodera N."/>
            <person name="Petersen B.L."/>
            <person name="Pils B."/>
            <person name="Prigge M."/>
            <person name="Rensing S.A."/>
            <person name="Riano-Pachon D.M."/>
            <person name="Roberts A.W."/>
            <person name="Sato Y."/>
            <person name="Scheller H.V."/>
            <person name="Schulz B."/>
            <person name="Schulz C."/>
            <person name="Shakirov E.V."/>
            <person name="Shibagaki N."/>
            <person name="Shinohara N."/>
            <person name="Shippen D.E."/>
            <person name="Soerensen I."/>
            <person name="Sotooka R."/>
            <person name="Sugimoto N."/>
            <person name="Sugita M."/>
            <person name="Sumikawa N."/>
            <person name="Tanurdzic M."/>
            <person name="Theissen G."/>
            <person name="Ulvskov P."/>
            <person name="Wakazuki S."/>
            <person name="Weng J.K."/>
            <person name="Willats W.W."/>
            <person name="Wipf D."/>
            <person name="Wolf P.G."/>
            <person name="Yang L."/>
            <person name="Zimmer A.D."/>
            <person name="Zhu Q."/>
            <person name="Mitros T."/>
            <person name="Hellsten U."/>
            <person name="Loque D."/>
            <person name="Otillar R."/>
            <person name="Salamov A."/>
            <person name="Schmutz J."/>
            <person name="Shapiro H."/>
            <person name="Lindquist E."/>
            <person name="Lucas S."/>
            <person name="Rokhsar D."/>
            <person name="Grigoriev I.V."/>
        </authorList>
    </citation>
    <scope>NUCLEOTIDE SEQUENCE [LARGE SCALE GENOMIC DNA]</scope>
</reference>
<dbReference type="FunCoup" id="D8R831">
    <property type="interactions" value="638"/>
</dbReference>
<dbReference type="PANTHER" id="PTHR33596:SF23">
    <property type="entry name" value="COLD-REGULATED 413 PLASMA MEMBRANE PROTEIN 2"/>
    <property type="match status" value="1"/>
</dbReference>
<dbReference type="PANTHER" id="PTHR33596">
    <property type="entry name" value="COLD-REGULATED 413 PLASMA MEMBRANE PROTEIN 2"/>
    <property type="match status" value="1"/>
</dbReference>
<evidence type="ECO:0000256" key="6">
    <source>
        <dbReference type="SAM" id="Phobius"/>
    </source>
</evidence>
<evidence type="ECO:0000256" key="4">
    <source>
        <dbReference type="ARBA" id="ARBA00022989"/>
    </source>
</evidence>
<name>D8R831_SELML</name>
<accession>D8R831</accession>
<dbReference type="AlphaFoldDB" id="D8R831"/>
<feature type="non-terminal residue" evidence="7">
    <location>
        <position position="1"/>
    </location>
</feature>
<dbReference type="InParanoid" id="D8R831"/>
<dbReference type="GO" id="GO:0016020">
    <property type="term" value="C:membrane"/>
    <property type="evidence" value="ECO:0007669"/>
    <property type="project" value="UniProtKB-SubCell"/>
</dbReference>
<evidence type="ECO:0000256" key="1">
    <source>
        <dbReference type="ARBA" id="ARBA00004141"/>
    </source>
</evidence>
<keyword evidence="4 6" id="KW-1133">Transmembrane helix</keyword>
<evidence type="ECO:0000313" key="7">
    <source>
        <dbReference type="EMBL" id="EFJ31986.1"/>
    </source>
</evidence>
<evidence type="ECO:0000256" key="3">
    <source>
        <dbReference type="ARBA" id="ARBA00022692"/>
    </source>
</evidence>
<dbReference type="Proteomes" id="UP000001514">
    <property type="component" value="Unassembled WGS sequence"/>
</dbReference>
<dbReference type="eggNOG" id="ENOG502QQY4">
    <property type="taxonomic scope" value="Eukaryota"/>
</dbReference>
<comment type="similarity">
    <text evidence="2">Belongs to the Cold-regulated 413 protein family.</text>
</comment>
<feature type="transmembrane region" description="Helical" evidence="6">
    <location>
        <begin position="96"/>
        <end position="112"/>
    </location>
</feature>
<keyword evidence="3 6" id="KW-0812">Transmembrane</keyword>
<feature type="transmembrane region" description="Helical" evidence="6">
    <location>
        <begin position="72"/>
        <end position="90"/>
    </location>
</feature>